<dbReference type="InterPro" id="IPR003445">
    <property type="entry name" value="Cat_transpt"/>
</dbReference>
<keyword evidence="6 9" id="KW-1133">Transmembrane helix</keyword>
<evidence type="ECO:0000256" key="6">
    <source>
        <dbReference type="ARBA" id="ARBA00022989"/>
    </source>
</evidence>
<feature type="transmembrane region" description="Helical" evidence="9">
    <location>
        <begin position="37"/>
        <end position="57"/>
    </location>
</feature>
<dbReference type="PANTHER" id="PTHR32024:SF2">
    <property type="entry name" value="TRK SYSTEM POTASSIUM UPTAKE PROTEIN TRKG-RELATED"/>
    <property type="match status" value="1"/>
</dbReference>
<feature type="transmembrane region" description="Helical" evidence="9">
    <location>
        <begin position="77"/>
        <end position="96"/>
    </location>
</feature>
<dbReference type="Proteomes" id="UP001431693">
    <property type="component" value="Unassembled WGS sequence"/>
</dbReference>
<evidence type="ECO:0000256" key="1">
    <source>
        <dbReference type="ARBA" id="ARBA00004651"/>
    </source>
</evidence>
<feature type="transmembrane region" description="Helical" evidence="9">
    <location>
        <begin position="327"/>
        <end position="349"/>
    </location>
</feature>
<dbReference type="PANTHER" id="PTHR32024">
    <property type="entry name" value="TRK SYSTEM POTASSIUM UPTAKE PROTEIN TRKG-RELATED"/>
    <property type="match status" value="1"/>
</dbReference>
<evidence type="ECO:0000313" key="10">
    <source>
        <dbReference type="EMBL" id="MDJ1128514.1"/>
    </source>
</evidence>
<evidence type="ECO:0000256" key="8">
    <source>
        <dbReference type="ARBA" id="ARBA00023136"/>
    </source>
</evidence>
<feature type="transmembrane region" description="Helical" evidence="9">
    <location>
        <begin position="136"/>
        <end position="153"/>
    </location>
</feature>
<evidence type="ECO:0000256" key="7">
    <source>
        <dbReference type="ARBA" id="ARBA00023065"/>
    </source>
</evidence>
<evidence type="ECO:0000256" key="5">
    <source>
        <dbReference type="ARBA" id="ARBA00022692"/>
    </source>
</evidence>
<dbReference type="RefSeq" id="WP_283712158.1">
    <property type="nucleotide sequence ID" value="NZ_JASJEW010000001.1"/>
</dbReference>
<evidence type="ECO:0000256" key="4">
    <source>
        <dbReference type="ARBA" id="ARBA00022475"/>
    </source>
</evidence>
<proteinExistence type="inferred from homology"/>
<keyword evidence="3" id="KW-0813">Transport</keyword>
<keyword evidence="7" id="KW-0406">Ion transport</keyword>
<feature type="transmembrane region" description="Helical" evidence="9">
    <location>
        <begin position="401"/>
        <end position="421"/>
    </location>
</feature>
<keyword evidence="8 9" id="KW-0472">Membrane</keyword>
<name>A0ABT6ZI76_9ACTN</name>
<sequence>MRFRYGSNIGKLMVLLGCLMYVPLVVILFQPDQLRYAYAYLIPASASVALGLIVLYFTTPDEDKPQNYRAVLARSSWVVLFIWIWGSLVGAAPFALGLHMTFLHALFESVSGWTTVGLSIIDVGATPQIFMFHRCFMQYCGGLGFVLIMILIISNRDSMNLYDAEGHPDKILPSIRRTAQAIFLVYNICLVVATVAYMLAGLSFFDGLYHAMCGLSTGGFTNKLGSVGDFQSVPVEVITVVLMLVGATNFATLLLFVQGKWRRAFKTTEVRFMLGSLVVVTAVVSADLAIEGGLGLVEGFRQGFFSCVTAMTTTGFSICDFTTWPPAAVGVLIVVMLVGGGFGSTAGGLKLRRAYIMLRVMVQDVRRRVLPSSRVAPMYFTTAQGRNKIDPALVSNTMSMFVMYILVYLIGAIGMCMTSGAPLEGCLFEFASAFSSAGVSVGITSASASNGTLIIEMIGMLLGRLEIVVVFVGFGATWEYLKQWRRQRSRRRL</sequence>
<keyword evidence="5 9" id="KW-0812">Transmembrane</keyword>
<feature type="transmembrane region" description="Helical" evidence="9">
    <location>
        <begin position="237"/>
        <end position="258"/>
    </location>
</feature>
<evidence type="ECO:0000313" key="11">
    <source>
        <dbReference type="Proteomes" id="UP001431693"/>
    </source>
</evidence>
<accession>A0ABT6ZI76</accession>
<comment type="caution">
    <text evidence="10">The sequence shown here is derived from an EMBL/GenBank/DDBJ whole genome shotgun (WGS) entry which is preliminary data.</text>
</comment>
<organism evidence="10 11">
    <name type="scientific">Kribbibacterium absianum</name>
    <dbReference type="NCBI Taxonomy" id="3044210"/>
    <lineage>
        <taxon>Bacteria</taxon>
        <taxon>Bacillati</taxon>
        <taxon>Actinomycetota</taxon>
        <taxon>Coriobacteriia</taxon>
        <taxon>Coriobacteriales</taxon>
        <taxon>Kribbibacteriaceae</taxon>
        <taxon>Kribbibacterium</taxon>
    </lineage>
</organism>
<comment type="subcellular location">
    <subcellularLocation>
        <location evidence="1">Cell membrane</location>
        <topology evidence="1">Multi-pass membrane protein</topology>
    </subcellularLocation>
</comment>
<feature type="transmembrane region" description="Helical" evidence="9">
    <location>
        <begin position="270"/>
        <end position="290"/>
    </location>
</feature>
<comment type="similarity">
    <text evidence="2">Belongs to the TrkH potassium transport family.</text>
</comment>
<protein>
    <submittedName>
        <fullName evidence="10">Potassium transporter TrkG</fullName>
    </submittedName>
</protein>
<evidence type="ECO:0000256" key="9">
    <source>
        <dbReference type="SAM" id="Phobius"/>
    </source>
</evidence>
<reference evidence="10" key="1">
    <citation type="submission" date="2023-05" db="EMBL/GenBank/DDBJ databases">
        <title>[olsenella] sp. nov., isolated from a pig farm feces dump.</title>
        <authorList>
            <person name="Chang Y.-H."/>
        </authorList>
    </citation>
    <scope>NUCLEOTIDE SEQUENCE</scope>
    <source>
        <strain evidence="10">YH-ols2217</strain>
    </source>
</reference>
<feature type="transmembrane region" description="Helical" evidence="9">
    <location>
        <begin position="461"/>
        <end position="481"/>
    </location>
</feature>
<gene>
    <name evidence="10" type="ORF">QJ043_00215</name>
</gene>
<evidence type="ECO:0000256" key="2">
    <source>
        <dbReference type="ARBA" id="ARBA00009137"/>
    </source>
</evidence>
<feature type="transmembrane region" description="Helical" evidence="9">
    <location>
        <begin position="12"/>
        <end position="31"/>
    </location>
</feature>
<dbReference type="EMBL" id="JASJEX010000001">
    <property type="protein sequence ID" value="MDJ1128514.1"/>
    <property type="molecule type" value="Genomic_DNA"/>
</dbReference>
<keyword evidence="4" id="KW-1003">Cell membrane</keyword>
<evidence type="ECO:0000256" key="3">
    <source>
        <dbReference type="ARBA" id="ARBA00022448"/>
    </source>
</evidence>
<feature type="transmembrane region" description="Helical" evidence="9">
    <location>
        <begin position="181"/>
        <end position="205"/>
    </location>
</feature>
<dbReference type="Pfam" id="PF02386">
    <property type="entry name" value="TrkH"/>
    <property type="match status" value="1"/>
</dbReference>
<keyword evidence="11" id="KW-1185">Reference proteome</keyword>